<protein>
    <recommendedName>
        <fullName evidence="2">Haem-binding uptake Tiki superfamily ChaN domain-containing protein</fullName>
    </recommendedName>
</protein>
<dbReference type="SUPFAM" id="SSF159501">
    <property type="entry name" value="EreA/ChaN-like"/>
    <property type="match status" value="1"/>
</dbReference>
<dbReference type="EMBL" id="LSDK01000021">
    <property type="protein sequence ID" value="KXB77975.1"/>
    <property type="molecule type" value="Genomic_DNA"/>
</dbReference>
<dbReference type="Gene3D" id="3.40.50.11550">
    <property type="match status" value="1"/>
</dbReference>
<dbReference type="PATRIC" id="fig|322095.3.peg.314"/>
<comment type="caution">
    <text evidence="3">The sequence shown here is derived from an EMBL/GenBank/DDBJ whole genome shotgun (WGS) entry which is preliminary data.</text>
</comment>
<dbReference type="Proteomes" id="UP000070224">
    <property type="component" value="Unassembled WGS sequence"/>
</dbReference>
<evidence type="ECO:0000256" key="1">
    <source>
        <dbReference type="SAM" id="SignalP"/>
    </source>
</evidence>
<name>A0A134BDG2_9PORP</name>
<dbReference type="RefSeq" id="WP_060934879.1">
    <property type="nucleotide sequence ID" value="NZ_KQ960414.1"/>
</dbReference>
<dbReference type="OrthoDB" id="1680202at2"/>
<accession>A0A134BDG2</accession>
<proteinExistence type="predicted"/>
<organism evidence="3 4">
    <name type="scientific">Porphyromonas somerae</name>
    <dbReference type="NCBI Taxonomy" id="322095"/>
    <lineage>
        <taxon>Bacteria</taxon>
        <taxon>Pseudomonadati</taxon>
        <taxon>Bacteroidota</taxon>
        <taxon>Bacteroidia</taxon>
        <taxon>Bacteroidales</taxon>
        <taxon>Porphyromonadaceae</taxon>
        <taxon>Porphyromonas</taxon>
    </lineage>
</organism>
<keyword evidence="4" id="KW-1185">Reference proteome</keyword>
<sequence length="298" mass="33729">MKLLRTLTLLLTGLLFSLSASAKKTTEPVAYRLVDSVGRPVTFDKLITRAAGADVVFFGELHNNPISHWMQLRVLESLQQRKGKNLTLGLEMLEADIQLILDEYLTKTISPKNYGDEARLWPNYETDYDPVVYFAKDHGLRVIATNVPRRYADLVNRKGLPALDSLSAEAKRYLPPLPIAFQSTEESAEMFAAMGALVHGDKKKEKRHLEEAQAIKDATMGYRISLHLRPQHTFLHLNGSYHSLQNGGIIPYLRRYAPKARIVTITTVLQEDIQALEEAYRGMADFILIVPEDMTRTH</sequence>
<feature type="chain" id="PRO_5007462579" description="Haem-binding uptake Tiki superfamily ChaN domain-containing protein" evidence="1">
    <location>
        <begin position="23"/>
        <end position="298"/>
    </location>
</feature>
<evidence type="ECO:0000313" key="4">
    <source>
        <dbReference type="Proteomes" id="UP000070224"/>
    </source>
</evidence>
<feature type="domain" description="Haem-binding uptake Tiki superfamily ChaN" evidence="2">
    <location>
        <begin position="46"/>
        <end position="253"/>
    </location>
</feature>
<evidence type="ECO:0000259" key="2">
    <source>
        <dbReference type="Pfam" id="PF04187"/>
    </source>
</evidence>
<keyword evidence="1" id="KW-0732">Signal</keyword>
<dbReference type="InterPro" id="IPR007314">
    <property type="entry name" value="Cofac_haem-bd_dom"/>
</dbReference>
<evidence type="ECO:0000313" key="3">
    <source>
        <dbReference type="EMBL" id="KXB77975.1"/>
    </source>
</evidence>
<gene>
    <name evidence="3" type="ORF">HMPREF3185_00318</name>
</gene>
<dbReference type="Pfam" id="PF04187">
    <property type="entry name" value="Cofac_haem_bdg"/>
    <property type="match status" value="1"/>
</dbReference>
<dbReference type="CDD" id="cd14727">
    <property type="entry name" value="ChanN-like"/>
    <property type="match status" value="1"/>
</dbReference>
<reference evidence="4" key="1">
    <citation type="submission" date="2016-01" db="EMBL/GenBank/DDBJ databases">
        <authorList>
            <person name="Mitreva M."/>
            <person name="Pepin K.H."/>
            <person name="Mihindukulasuriya K.A."/>
            <person name="Fulton R."/>
            <person name="Fronick C."/>
            <person name="O'Laughlin M."/>
            <person name="Miner T."/>
            <person name="Herter B."/>
            <person name="Rosa B.A."/>
            <person name="Cordes M."/>
            <person name="Tomlinson C."/>
            <person name="Wollam A."/>
            <person name="Palsikar V.B."/>
            <person name="Mardis E.R."/>
            <person name="Wilson R.K."/>
        </authorList>
    </citation>
    <scope>NUCLEOTIDE SEQUENCE [LARGE SCALE GENOMIC DNA]</scope>
    <source>
        <strain evidence="4">KA00683</strain>
    </source>
</reference>
<dbReference type="AlphaFoldDB" id="A0A134BDG2"/>
<dbReference type="STRING" id="322095.HMPREF3185_00318"/>
<feature type="signal peptide" evidence="1">
    <location>
        <begin position="1"/>
        <end position="22"/>
    </location>
</feature>